<evidence type="ECO:0000256" key="5">
    <source>
        <dbReference type="ARBA" id="ARBA00023237"/>
    </source>
</evidence>
<evidence type="ECO:0000256" key="1">
    <source>
        <dbReference type="ARBA" id="ARBA00004459"/>
    </source>
</evidence>
<evidence type="ECO:0000256" key="6">
    <source>
        <dbReference type="ARBA" id="ARBA00023288"/>
    </source>
</evidence>
<evidence type="ECO:0000313" key="8">
    <source>
        <dbReference type="EMBL" id="MFA9461816.1"/>
    </source>
</evidence>
<reference evidence="8 9" key="1">
    <citation type="submission" date="2024-08" db="EMBL/GenBank/DDBJ databases">
        <title>Whole-genome sequencing of halo(alkali)philic microorganisms from hypersaline lakes.</title>
        <authorList>
            <person name="Sorokin D.Y."/>
            <person name="Merkel A.Y."/>
            <person name="Messina E."/>
            <person name="Yakimov M."/>
        </authorList>
    </citation>
    <scope>NUCLEOTIDE SEQUENCE [LARGE SCALE GENOMIC DNA]</scope>
    <source>
        <strain evidence="8 9">Cl-TMA</strain>
    </source>
</reference>
<name>A0ABV4TZ18_9GAMM</name>
<evidence type="ECO:0000256" key="2">
    <source>
        <dbReference type="ARBA" id="ARBA00022729"/>
    </source>
</evidence>
<sequence length="49" mass="5135">MTGRIPLLVAVALVVLGGCGQKGPLYRPEPETQQERAESAPDAAEQTAD</sequence>
<comment type="caution">
    <text evidence="8">The sequence shown here is derived from an EMBL/GenBank/DDBJ whole genome shotgun (WGS) entry which is preliminary data.</text>
</comment>
<feature type="compositionally biased region" description="Basic and acidic residues" evidence="7">
    <location>
        <begin position="28"/>
        <end position="39"/>
    </location>
</feature>
<proteinExistence type="predicted"/>
<accession>A0ABV4TZ18</accession>
<feature type="region of interest" description="Disordered" evidence="7">
    <location>
        <begin position="21"/>
        <end position="49"/>
    </location>
</feature>
<keyword evidence="3" id="KW-0472">Membrane</keyword>
<evidence type="ECO:0000256" key="4">
    <source>
        <dbReference type="ARBA" id="ARBA00023139"/>
    </source>
</evidence>
<keyword evidence="2" id="KW-0732">Signal</keyword>
<keyword evidence="5" id="KW-0998">Cell outer membrane</keyword>
<comment type="subcellular location">
    <subcellularLocation>
        <location evidence="1">Cell outer membrane</location>
        <topology evidence="1">Lipid-anchor</topology>
    </subcellularLocation>
</comment>
<dbReference type="EMBL" id="JBGUAW010000009">
    <property type="protein sequence ID" value="MFA9461816.1"/>
    <property type="molecule type" value="Genomic_DNA"/>
</dbReference>
<gene>
    <name evidence="8" type="ORF">ACERLL_13400</name>
</gene>
<keyword evidence="4" id="KW-0564">Palmitate</keyword>
<dbReference type="Proteomes" id="UP001575181">
    <property type="component" value="Unassembled WGS sequence"/>
</dbReference>
<organism evidence="8 9">
    <name type="scientific">Thiohalorhabdus methylotrophus</name>
    <dbReference type="NCBI Taxonomy" id="3242694"/>
    <lineage>
        <taxon>Bacteria</taxon>
        <taxon>Pseudomonadati</taxon>
        <taxon>Pseudomonadota</taxon>
        <taxon>Gammaproteobacteria</taxon>
        <taxon>Thiohalorhabdales</taxon>
        <taxon>Thiohalorhabdaceae</taxon>
        <taxon>Thiohalorhabdus</taxon>
    </lineage>
</organism>
<keyword evidence="9" id="KW-1185">Reference proteome</keyword>
<evidence type="ECO:0000256" key="3">
    <source>
        <dbReference type="ARBA" id="ARBA00023136"/>
    </source>
</evidence>
<dbReference type="Pfam" id="PF13627">
    <property type="entry name" value="LptM_cons"/>
    <property type="match status" value="1"/>
</dbReference>
<protein>
    <submittedName>
        <fullName evidence="8">Lipoprotein</fullName>
    </submittedName>
</protein>
<dbReference type="PROSITE" id="PS51257">
    <property type="entry name" value="PROKAR_LIPOPROTEIN"/>
    <property type="match status" value="1"/>
</dbReference>
<keyword evidence="6 8" id="KW-0449">Lipoprotein</keyword>
<evidence type="ECO:0000256" key="7">
    <source>
        <dbReference type="SAM" id="MobiDB-lite"/>
    </source>
</evidence>
<dbReference type="InterPro" id="IPR032831">
    <property type="entry name" value="LptM_cons"/>
</dbReference>
<dbReference type="NCBIfam" id="NF047847">
    <property type="entry name" value="SS_mature_LptM"/>
    <property type="match status" value="1"/>
</dbReference>
<dbReference type="RefSeq" id="WP_373656606.1">
    <property type="nucleotide sequence ID" value="NZ_JBGUAW010000009.1"/>
</dbReference>
<evidence type="ECO:0000313" key="9">
    <source>
        <dbReference type="Proteomes" id="UP001575181"/>
    </source>
</evidence>